<evidence type="ECO:0000256" key="1">
    <source>
        <dbReference type="SAM" id="SignalP"/>
    </source>
</evidence>
<proteinExistence type="predicted"/>
<name>A0AAV9G420_9PEZI</name>
<dbReference type="Proteomes" id="UP001321760">
    <property type="component" value="Unassembled WGS sequence"/>
</dbReference>
<feature type="chain" id="PRO_5043474230" evidence="1">
    <location>
        <begin position="19"/>
        <end position="159"/>
    </location>
</feature>
<accession>A0AAV9G420</accession>
<reference evidence="2" key="1">
    <citation type="journal article" date="2023" name="Mol. Phylogenet. Evol.">
        <title>Genome-scale phylogeny and comparative genomics of the fungal order Sordariales.</title>
        <authorList>
            <person name="Hensen N."/>
            <person name="Bonometti L."/>
            <person name="Westerberg I."/>
            <person name="Brannstrom I.O."/>
            <person name="Guillou S."/>
            <person name="Cros-Aarteil S."/>
            <person name="Calhoun S."/>
            <person name="Haridas S."/>
            <person name="Kuo A."/>
            <person name="Mondo S."/>
            <person name="Pangilinan J."/>
            <person name="Riley R."/>
            <person name="LaButti K."/>
            <person name="Andreopoulos B."/>
            <person name="Lipzen A."/>
            <person name="Chen C."/>
            <person name="Yan M."/>
            <person name="Daum C."/>
            <person name="Ng V."/>
            <person name="Clum A."/>
            <person name="Steindorff A."/>
            <person name="Ohm R.A."/>
            <person name="Martin F."/>
            <person name="Silar P."/>
            <person name="Natvig D.O."/>
            <person name="Lalanne C."/>
            <person name="Gautier V."/>
            <person name="Ament-Velasquez S.L."/>
            <person name="Kruys A."/>
            <person name="Hutchinson M.I."/>
            <person name="Powell A.J."/>
            <person name="Barry K."/>
            <person name="Miller A.N."/>
            <person name="Grigoriev I.V."/>
            <person name="Debuchy R."/>
            <person name="Gladieux P."/>
            <person name="Hiltunen Thoren M."/>
            <person name="Johannesson H."/>
        </authorList>
    </citation>
    <scope>NUCLEOTIDE SEQUENCE</scope>
    <source>
        <strain evidence="2">PSN243</strain>
    </source>
</reference>
<dbReference type="EMBL" id="MU865991">
    <property type="protein sequence ID" value="KAK4443524.1"/>
    <property type="molecule type" value="Genomic_DNA"/>
</dbReference>
<keyword evidence="1" id="KW-0732">Signal</keyword>
<sequence length="159" mass="17238">MKNIISATILVLAGLVTASPPFHPGPGPHKRPGPYLISEFSAAKGHMTGYCQYDFDVRARRLDGAVHCSANLDAGFSGATWLANVWEGAGHCNNTAVTWTFFHSSGQDATFNVTVNGVKGMYVVPAKDITVNLNNETNPFDNDVWYTGPKSFKISKFEV</sequence>
<reference evidence="2" key="2">
    <citation type="submission" date="2023-05" db="EMBL/GenBank/DDBJ databases">
        <authorList>
            <consortium name="Lawrence Berkeley National Laboratory"/>
            <person name="Steindorff A."/>
            <person name="Hensen N."/>
            <person name="Bonometti L."/>
            <person name="Westerberg I."/>
            <person name="Brannstrom I.O."/>
            <person name="Guillou S."/>
            <person name="Cros-Aarteil S."/>
            <person name="Calhoun S."/>
            <person name="Haridas S."/>
            <person name="Kuo A."/>
            <person name="Mondo S."/>
            <person name="Pangilinan J."/>
            <person name="Riley R."/>
            <person name="Labutti K."/>
            <person name="Andreopoulos B."/>
            <person name="Lipzen A."/>
            <person name="Chen C."/>
            <person name="Yanf M."/>
            <person name="Daum C."/>
            <person name="Ng V."/>
            <person name="Clum A."/>
            <person name="Ohm R."/>
            <person name="Martin F."/>
            <person name="Silar P."/>
            <person name="Natvig D."/>
            <person name="Lalanne C."/>
            <person name="Gautier V."/>
            <person name="Ament-Velasquez S.L."/>
            <person name="Kruys A."/>
            <person name="Hutchinson M.I."/>
            <person name="Powell A.J."/>
            <person name="Barry K."/>
            <person name="Miller A.N."/>
            <person name="Grigoriev I.V."/>
            <person name="Debuchy R."/>
            <person name="Gladieux P."/>
            <person name="Thoren M.H."/>
            <person name="Johannesson H."/>
        </authorList>
    </citation>
    <scope>NUCLEOTIDE SEQUENCE</scope>
    <source>
        <strain evidence="2">PSN243</strain>
    </source>
</reference>
<organism evidence="2 3">
    <name type="scientific">Podospora aff. communis PSN243</name>
    <dbReference type="NCBI Taxonomy" id="3040156"/>
    <lineage>
        <taxon>Eukaryota</taxon>
        <taxon>Fungi</taxon>
        <taxon>Dikarya</taxon>
        <taxon>Ascomycota</taxon>
        <taxon>Pezizomycotina</taxon>
        <taxon>Sordariomycetes</taxon>
        <taxon>Sordariomycetidae</taxon>
        <taxon>Sordariales</taxon>
        <taxon>Podosporaceae</taxon>
        <taxon>Podospora</taxon>
    </lineage>
</organism>
<evidence type="ECO:0000313" key="3">
    <source>
        <dbReference type="Proteomes" id="UP001321760"/>
    </source>
</evidence>
<keyword evidence="3" id="KW-1185">Reference proteome</keyword>
<comment type="caution">
    <text evidence="2">The sequence shown here is derived from an EMBL/GenBank/DDBJ whole genome shotgun (WGS) entry which is preliminary data.</text>
</comment>
<dbReference type="AlphaFoldDB" id="A0AAV9G420"/>
<feature type="signal peptide" evidence="1">
    <location>
        <begin position="1"/>
        <end position="18"/>
    </location>
</feature>
<evidence type="ECO:0000313" key="2">
    <source>
        <dbReference type="EMBL" id="KAK4443524.1"/>
    </source>
</evidence>
<gene>
    <name evidence="2" type="ORF">QBC34DRAFT_336737</name>
</gene>
<protein>
    <submittedName>
        <fullName evidence="2">Uncharacterized protein</fullName>
    </submittedName>
</protein>